<sequence>MRGRLVWRMSAVHAGGTSCAVRCLPWRRFHWTMTTVNSLGHVAAVDSQPCKPMDDAVDSQDES</sequence>
<gene>
    <name evidence="1" type="primary">Nfu_g_1_014232</name>
</gene>
<dbReference type="AlphaFoldDB" id="A0A1A8E8Q8"/>
<reference evidence="1" key="2">
    <citation type="submission" date="2016-06" db="EMBL/GenBank/DDBJ databases">
        <title>The genome of a short-lived fish provides insights into sex chromosome evolution and the genetic control of aging.</title>
        <authorList>
            <person name="Reichwald K."/>
            <person name="Felder M."/>
            <person name="Petzold A."/>
            <person name="Koch P."/>
            <person name="Groth M."/>
            <person name="Platzer M."/>
        </authorList>
    </citation>
    <scope>NUCLEOTIDE SEQUENCE</scope>
    <source>
        <tissue evidence="1">Brain</tissue>
    </source>
</reference>
<name>A0A1A8E8Q8_NOTKA</name>
<dbReference type="EMBL" id="HAEA01013853">
    <property type="protein sequence ID" value="SBQ42333.1"/>
    <property type="molecule type" value="Transcribed_RNA"/>
</dbReference>
<organism evidence="1">
    <name type="scientific">Nothobranchius kadleci</name>
    <name type="common">African annual killifish</name>
    <dbReference type="NCBI Taxonomy" id="1051664"/>
    <lineage>
        <taxon>Eukaryota</taxon>
        <taxon>Metazoa</taxon>
        <taxon>Chordata</taxon>
        <taxon>Craniata</taxon>
        <taxon>Vertebrata</taxon>
        <taxon>Euteleostomi</taxon>
        <taxon>Actinopterygii</taxon>
        <taxon>Neopterygii</taxon>
        <taxon>Teleostei</taxon>
        <taxon>Neoteleostei</taxon>
        <taxon>Acanthomorphata</taxon>
        <taxon>Ovalentaria</taxon>
        <taxon>Atherinomorphae</taxon>
        <taxon>Cyprinodontiformes</taxon>
        <taxon>Nothobranchiidae</taxon>
        <taxon>Nothobranchius</taxon>
    </lineage>
</organism>
<dbReference type="PROSITE" id="PS51257">
    <property type="entry name" value="PROKAR_LIPOPROTEIN"/>
    <property type="match status" value="1"/>
</dbReference>
<accession>A0A1A8E8Q8</accession>
<reference evidence="1" key="1">
    <citation type="submission" date="2016-05" db="EMBL/GenBank/DDBJ databases">
        <authorList>
            <person name="Lavstsen T."/>
            <person name="Jespersen J.S."/>
        </authorList>
    </citation>
    <scope>NUCLEOTIDE SEQUENCE</scope>
    <source>
        <tissue evidence="1">Brain</tissue>
    </source>
</reference>
<evidence type="ECO:0000313" key="1">
    <source>
        <dbReference type="EMBL" id="SBQ42333.1"/>
    </source>
</evidence>
<proteinExistence type="predicted"/>
<protein>
    <submittedName>
        <fullName evidence="1">Uncharacterized protein</fullName>
    </submittedName>
</protein>